<dbReference type="InterPro" id="IPR001387">
    <property type="entry name" value="Cro/C1-type_HTH"/>
</dbReference>
<evidence type="ECO:0000256" key="1">
    <source>
        <dbReference type="ARBA" id="ARBA00023125"/>
    </source>
</evidence>
<dbReference type="InterPro" id="IPR010982">
    <property type="entry name" value="Lambda_DNA-bd_dom_sf"/>
</dbReference>
<keyword evidence="1" id="KW-0238">DNA-binding</keyword>
<dbReference type="PANTHER" id="PTHR46558:SF11">
    <property type="entry name" value="HTH-TYPE TRANSCRIPTIONAL REGULATOR XRE"/>
    <property type="match status" value="1"/>
</dbReference>
<accession>A0ABQ0BFR9</accession>
<reference evidence="3 4" key="1">
    <citation type="submission" date="2024-04" db="EMBL/GenBank/DDBJ databases">
        <title>Defined microbial consortia suppress multidrug-resistant proinflammatory Enterobacteriaceae via ecological control.</title>
        <authorList>
            <person name="Furuichi M."/>
            <person name="Kawaguchi T."/>
            <person name="Pust M."/>
            <person name="Yasuma K."/>
            <person name="Plichta D."/>
            <person name="Hasegawa N."/>
            <person name="Ohya T."/>
            <person name="Bhattarai S."/>
            <person name="Sasajima S."/>
            <person name="Aoto Y."/>
            <person name="Tuganbaev T."/>
            <person name="Yaginuma M."/>
            <person name="Ueda M."/>
            <person name="Okahashi N."/>
            <person name="Amafuji K."/>
            <person name="Kiridooshi Y."/>
            <person name="Sugita K."/>
            <person name="Strazar M."/>
            <person name="Skelly A."/>
            <person name="Suda W."/>
            <person name="Hattori M."/>
            <person name="Nakamoto N."/>
            <person name="Caballero S."/>
            <person name="Norman J."/>
            <person name="Olle B."/>
            <person name="Tanoue T."/>
            <person name="Arita M."/>
            <person name="Bucci V."/>
            <person name="Atarashi K."/>
            <person name="Xavier R."/>
            <person name="Honda K."/>
        </authorList>
    </citation>
    <scope>NUCLEOTIDE SEQUENCE [LARGE SCALE GENOMIC DNA]</scope>
    <source>
        <strain evidence="4">k04-0078-D8-1</strain>
    </source>
</reference>
<dbReference type="SUPFAM" id="SSF47413">
    <property type="entry name" value="lambda repressor-like DNA-binding domains"/>
    <property type="match status" value="1"/>
</dbReference>
<gene>
    <name evidence="3" type="ORF">K040078D81_44260</name>
</gene>
<sequence>MNYSEINYLEIGKRIRYARKSQNKTQEWLAEQVDVGTTHISHIETGNTKLSLKTLILIANALNVSSNELLCDNLVNSQDVYNVKINKILEECDNNEKKIINEILNFVLILLRKYNIT</sequence>
<evidence type="ECO:0000259" key="2">
    <source>
        <dbReference type="PROSITE" id="PS50943"/>
    </source>
</evidence>
<dbReference type="RefSeq" id="WP_390408654.1">
    <property type="nucleotide sequence ID" value="NZ_BAABYW010000001.1"/>
</dbReference>
<proteinExistence type="predicted"/>
<comment type="caution">
    <text evidence="3">The sequence shown here is derived from an EMBL/GenBank/DDBJ whole genome shotgun (WGS) entry which is preliminary data.</text>
</comment>
<keyword evidence="4" id="KW-1185">Reference proteome</keyword>
<dbReference type="PROSITE" id="PS50943">
    <property type="entry name" value="HTH_CROC1"/>
    <property type="match status" value="1"/>
</dbReference>
<dbReference type="Pfam" id="PF01381">
    <property type="entry name" value="HTH_3"/>
    <property type="match status" value="1"/>
</dbReference>
<organism evidence="3 4">
    <name type="scientific">Blautia hominis</name>
    <dbReference type="NCBI Taxonomy" id="2025493"/>
    <lineage>
        <taxon>Bacteria</taxon>
        <taxon>Bacillati</taxon>
        <taxon>Bacillota</taxon>
        <taxon>Clostridia</taxon>
        <taxon>Lachnospirales</taxon>
        <taxon>Lachnospiraceae</taxon>
        <taxon>Blautia</taxon>
    </lineage>
</organism>
<dbReference type="Proteomes" id="UP001600943">
    <property type="component" value="Unassembled WGS sequence"/>
</dbReference>
<protein>
    <recommendedName>
        <fullName evidence="2">HTH cro/C1-type domain-containing protein</fullName>
    </recommendedName>
</protein>
<dbReference type="SMART" id="SM00530">
    <property type="entry name" value="HTH_XRE"/>
    <property type="match status" value="1"/>
</dbReference>
<name>A0ABQ0BFR9_9FIRM</name>
<evidence type="ECO:0000313" key="3">
    <source>
        <dbReference type="EMBL" id="GAA6410309.1"/>
    </source>
</evidence>
<evidence type="ECO:0000313" key="4">
    <source>
        <dbReference type="Proteomes" id="UP001600943"/>
    </source>
</evidence>
<dbReference type="CDD" id="cd00093">
    <property type="entry name" value="HTH_XRE"/>
    <property type="match status" value="1"/>
</dbReference>
<feature type="domain" description="HTH cro/C1-type" evidence="2">
    <location>
        <begin position="15"/>
        <end position="69"/>
    </location>
</feature>
<dbReference type="EMBL" id="BAABYW010000001">
    <property type="protein sequence ID" value="GAA6410309.1"/>
    <property type="molecule type" value="Genomic_DNA"/>
</dbReference>
<dbReference type="Gene3D" id="1.10.260.40">
    <property type="entry name" value="lambda repressor-like DNA-binding domains"/>
    <property type="match status" value="1"/>
</dbReference>
<dbReference type="PANTHER" id="PTHR46558">
    <property type="entry name" value="TRACRIPTIONAL REGULATORY PROTEIN-RELATED-RELATED"/>
    <property type="match status" value="1"/>
</dbReference>